<dbReference type="RefSeq" id="WP_146349500.1">
    <property type="nucleotide sequence ID" value="NZ_VOBR01000002.1"/>
</dbReference>
<protein>
    <submittedName>
        <fullName evidence="2">SDR family oxidoreductase</fullName>
    </submittedName>
</protein>
<dbReference type="Proteomes" id="UP000316639">
    <property type="component" value="Unassembled WGS sequence"/>
</dbReference>
<sequence length="243" mass="25303">MTETLTRTAFVGGGAAGIGHAVAEHLARSGHRIIITGRRADVLETAAARLRDLTGVDVSSLVDDMASPEAAVTDVDVLVLNAGGPAPGRVLDVPDEQWRSAFELLLLGPLRLARLALPHMAGRGFGRVVFVTSTAVRQPHPDLAVSVVLRSAVTAAAKLLSREFAVKGVTVNCVAPGATDTARRRQVLAARDERDADDTATIPVGRAARPEEIAAAVAFLASEAASYVNGTVFTVDGGRTETI</sequence>
<organism evidence="2 3">
    <name type="scientific">Lentzea tibetensis</name>
    <dbReference type="NCBI Taxonomy" id="2591470"/>
    <lineage>
        <taxon>Bacteria</taxon>
        <taxon>Bacillati</taxon>
        <taxon>Actinomycetota</taxon>
        <taxon>Actinomycetes</taxon>
        <taxon>Pseudonocardiales</taxon>
        <taxon>Pseudonocardiaceae</taxon>
        <taxon>Lentzea</taxon>
    </lineage>
</organism>
<dbReference type="Gene3D" id="3.40.50.720">
    <property type="entry name" value="NAD(P)-binding Rossmann-like Domain"/>
    <property type="match status" value="1"/>
</dbReference>
<dbReference type="PRINTS" id="PR00081">
    <property type="entry name" value="GDHRDH"/>
</dbReference>
<accession>A0A563F3H6</accession>
<comment type="caution">
    <text evidence="2">The sequence shown here is derived from an EMBL/GenBank/DDBJ whole genome shotgun (WGS) entry which is preliminary data.</text>
</comment>
<name>A0A563F3H6_9PSEU</name>
<dbReference type="Pfam" id="PF13561">
    <property type="entry name" value="adh_short_C2"/>
    <property type="match status" value="1"/>
</dbReference>
<dbReference type="InterPro" id="IPR036291">
    <property type="entry name" value="NAD(P)-bd_dom_sf"/>
</dbReference>
<comment type="similarity">
    <text evidence="1">Belongs to the short-chain dehydrogenases/reductases (SDR) family.</text>
</comment>
<reference evidence="2 3" key="1">
    <citation type="submission" date="2019-07" db="EMBL/GenBank/DDBJ databases">
        <title>Lentzea xizangensis sp. nov., isolated from Qinghai-Tibetan Plateau Soils.</title>
        <authorList>
            <person name="Huang J."/>
        </authorList>
    </citation>
    <scope>NUCLEOTIDE SEQUENCE [LARGE SCALE GENOMIC DNA]</scope>
    <source>
        <strain evidence="2 3">FXJ1.1311</strain>
    </source>
</reference>
<keyword evidence="3" id="KW-1185">Reference proteome</keyword>
<dbReference type="SUPFAM" id="SSF51735">
    <property type="entry name" value="NAD(P)-binding Rossmann-fold domains"/>
    <property type="match status" value="1"/>
</dbReference>
<dbReference type="PANTHER" id="PTHR42879">
    <property type="entry name" value="3-OXOACYL-(ACYL-CARRIER-PROTEIN) REDUCTASE"/>
    <property type="match status" value="1"/>
</dbReference>
<evidence type="ECO:0000256" key="1">
    <source>
        <dbReference type="ARBA" id="ARBA00006484"/>
    </source>
</evidence>
<dbReference type="InterPro" id="IPR002347">
    <property type="entry name" value="SDR_fam"/>
</dbReference>
<evidence type="ECO:0000313" key="3">
    <source>
        <dbReference type="Proteomes" id="UP000316639"/>
    </source>
</evidence>
<dbReference type="OrthoDB" id="9804774at2"/>
<gene>
    <name evidence="2" type="ORF">FKR81_03885</name>
</gene>
<dbReference type="EMBL" id="VOBR01000002">
    <property type="protein sequence ID" value="TWP53904.1"/>
    <property type="molecule type" value="Genomic_DNA"/>
</dbReference>
<dbReference type="InterPro" id="IPR050259">
    <property type="entry name" value="SDR"/>
</dbReference>
<dbReference type="AlphaFoldDB" id="A0A563F3H6"/>
<dbReference type="PANTHER" id="PTHR42879:SF6">
    <property type="entry name" value="NADPH-DEPENDENT REDUCTASE BACG"/>
    <property type="match status" value="1"/>
</dbReference>
<proteinExistence type="inferred from homology"/>
<evidence type="ECO:0000313" key="2">
    <source>
        <dbReference type="EMBL" id="TWP53904.1"/>
    </source>
</evidence>